<keyword evidence="1" id="KW-0812">Transmembrane</keyword>
<evidence type="ECO:0000256" key="1">
    <source>
        <dbReference type="SAM" id="Phobius"/>
    </source>
</evidence>
<feature type="transmembrane region" description="Helical" evidence="1">
    <location>
        <begin position="55"/>
        <end position="75"/>
    </location>
</feature>
<proteinExistence type="predicted"/>
<dbReference type="AlphaFoldDB" id="A0A914LC93"/>
<organism evidence="2 3">
    <name type="scientific">Meloidogyne incognita</name>
    <name type="common">Southern root-knot nematode worm</name>
    <name type="synonym">Oxyuris incognita</name>
    <dbReference type="NCBI Taxonomy" id="6306"/>
    <lineage>
        <taxon>Eukaryota</taxon>
        <taxon>Metazoa</taxon>
        <taxon>Ecdysozoa</taxon>
        <taxon>Nematoda</taxon>
        <taxon>Chromadorea</taxon>
        <taxon>Rhabditida</taxon>
        <taxon>Tylenchina</taxon>
        <taxon>Tylenchomorpha</taxon>
        <taxon>Tylenchoidea</taxon>
        <taxon>Meloidogynidae</taxon>
        <taxon>Meloidogyninae</taxon>
        <taxon>Meloidogyne</taxon>
        <taxon>Meloidogyne incognita group</taxon>
    </lineage>
</organism>
<protein>
    <submittedName>
        <fullName evidence="3">Candidate secreted effector</fullName>
    </submittedName>
</protein>
<keyword evidence="1" id="KW-1133">Transmembrane helix</keyword>
<reference evidence="3" key="1">
    <citation type="submission" date="2022-11" db="UniProtKB">
        <authorList>
            <consortium name="WormBaseParasite"/>
        </authorList>
    </citation>
    <scope>IDENTIFICATION</scope>
</reference>
<evidence type="ECO:0000313" key="3">
    <source>
        <dbReference type="WBParaSite" id="Minc3s00412g11879"/>
    </source>
</evidence>
<dbReference type="WBParaSite" id="Minc3s00412g11879">
    <property type="protein sequence ID" value="Minc3s00412g11879"/>
    <property type="gene ID" value="Minc3s00412g11879"/>
</dbReference>
<dbReference type="Proteomes" id="UP000887563">
    <property type="component" value="Unplaced"/>
</dbReference>
<feature type="transmembrane region" description="Helical" evidence="1">
    <location>
        <begin position="23"/>
        <end position="49"/>
    </location>
</feature>
<keyword evidence="2" id="KW-1185">Reference proteome</keyword>
<keyword evidence="1" id="KW-0472">Membrane</keyword>
<accession>A0A914LC93</accession>
<sequence length="89" mass="10773">MPLLFEFFTSITRPINFLKQKQFLFIALSSFLSMAIFWQNNTLALYTFWKMIEVFLNFLLIKILRNILWGLVPCLHKKRFRSIKRLKKG</sequence>
<name>A0A914LC93_MELIC</name>
<evidence type="ECO:0000313" key="2">
    <source>
        <dbReference type="Proteomes" id="UP000887563"/>
    </source>
</evidence>